<reference evidence="3 4" key="1">
    <citation type="submission" date="2017-11" db="EMBL/GenBank/DDBJ databases">
        <title>Animal gut microbial communities from fecal samples from Wisconsin, USA.</title>
        <authorList>
            <person name="Neumann A."/>
        </authorList>
    </citation>
    <scope>NUCLEOTIDE SEQUENCE [LARGE SCALE GENOMIC DNA]</scope>
    <source>
        <strain evidence="3 4">UWS3</strain>
    </source>
</reference>
<name>A0A2M9A7S9_9BACT</name>
<dbReference type="Gene3D" id="3.40.1350.10">
    <property type="match status" value="1"/>
</dbReference>
<evidence type="ECO:0000259" key="1">
    <source>
        <dbReference type="Pfam" id="PF06250"/>
    </source>
</evidence>
<dbReference type="Pfam" id="PF17761">
    <property type="entry name" value="DUF1016_N"/>
    <property type="match status" value="1"/>
</dbReference>
<evidence type="ECO:0000259" key="2">
    <source>
        <dbReference type="Pfam" id="PF17761"/>
    </source>
</evidence>
<comment type="caution">
    <text evidence="3">The sequence shown here is derived from an EMBL/GenBank/DDBJ whole genome shotgun (WGS) entry which is preliminary data.</text>
</comment>
<evidence type="ECO:0000313" key="3">
    <source>
        <dbReference type="EMBL" id="PJJ41708.1"/>
    </source>
</evidence>
<dbReference type="InterPro" id="IPR009362">
    <property type="entry name" value="YhcG_C"/>
</dbReference>
<dbReference type="GO" id="GO:0004519">
    <property type="term" value="F:endonuclease activity"/>
    <property type="evidence" value="ECO:0007669"/>
    <property type="project" value="UniProtKB-KW"/>
</dbReference>
<keyword evidence="4" id="KW-1185">Reference proteome</keyword>
<dbReference type="InterPro" id="IPR011856">
    <property type="entry name" value="tRNA_endonuc-like_dom_sf"/>
</dbReference>
<protein>
    <submittedName>
        <fullName evidence="3">Putative nuclease of restriction endonuclease-like (RecB) superfamily</fullName>
    </submittedName>
</protein>
<dbReference type="Proteomes" id="UP000231134">
    <property type="component" value="Unassembled WGS sequence"/>
</dbReference>
<keyword evidence="3" id="KW-0540">Nuclease</keyword>
<sequence length="372" mass="42626">MKNENIPEEKDARKGFSDESGLVRFTAPPESVEMDKTYSDFINSLVQDVHKTRISVVLASNSAMITLYWNIGNEILKKQKELGWGAKVIDRIAFDLKKAFPEMKGFSPRNIKYMRKFAETWVDKEIMQQVVAQIPWRSNLILLEKLNDQEKRIWYAKMTLKNGWSSNILQLQIESKAKERMGKALSNFKLTLPDKESDLVNNIFKDPYLFDFLGTDVPRREVEVEKKLTEHIQEFLLELGQGFAFVGRQVHLELGGDDFYIDMLFYHLKLRCYVIVELKVCEFDPGFVSKLNMYVNAVNRILNHPDDKPAIGLLLVKGKNETVVKYSLDGLTNPIGVADWQDKLNGSLPAELKSSLPSIEEIEASLKDGEAL</sequence>
<dbReference type="RefSeq" id="WP_198514891.1">
    <property type="nucleotide sequence ID" value="NZ_PGEX01000001.1"/>
</dbReference>
<dbReference type="EMBL" id="PGEX01000001">
    <property type="protein sequence ID" value="PJJ41708.1"/>
    <property type="molecule type" value="Genomic_DNA"/>
</dbReference>
<evidence type="ECO:0000313" key="4">
    <source>
        <dbReference type="Proteomes" id="UP000231134"/>
    </source>
</evidence>
<organism evidence="3 4">
    <name type="scientific">Hallerella succinigenes</name>
    <dbReference type="NCBI Taxonomy" id="1896222"/>
    <lineage>
        <taxon>Bacteria</taxon>
        <taxon>Pseudomonadati</taxon>
        <taxon>Fibrobacterota</taxon>
        <taxon>Fibrobacteria</taxon>
        <taxon>Fibrobacterales</taxon>
        <taxon>Fibrobacteraceae</taxon>
        <taxon>Hallerella</taxon>
    </lineage>
</organism>
<keyword evidence="3" id="KW-0378">Hydrolase</keyword>
<feature type="domain" description="YhcG N-terminal" evidence="2">
    <location>
        <begin position="46"/>
        <end position="180"/>
    </location>
</feature>
<feature type="domain" description="YhcG PDDEXK nuclease" evidence="1">
    <location>
        <begin position="202"/>
        <end position="357"/>
    </location>
</feature>
<dbReference type="InterPro" id="IPR053148">
    <property type="entry name" value="PD-DEXK-like_domain"/>
</dbReference>
<dbReference type="PANTHER" id="PTHR30547">
    <property type="entry name" value="UNCHARACTERIZED PROTEIN YHCG-RELATED"/>
    <property type="match status" value="1"/>
</dbReference>
<accession>A0A2M9A7S9</accession>
<dbReference type="AlphaFoldDB" id="A0A2M9A7S9"/>
<dbReference type="GO" id="GO:0003676">
    <property type="term" value="F:nucleic acid binding"/>
    <property type="evidence" value="ECO:0007669"/>
    <property type="project" value="InterPro"/>
</dbReference>
<dbReference type="PANTHER" id="PTHR30547:SF0">
    <property type="entry name" value="BLR8175 PROTEIN"/>
    <property type="match status" value="1"/>
</dbReference>
<dbReference type="InterPro" id="IPR041527">
    <property type="entry name" value="YhcG_N"/>
</dbReference>
<gene>
    <name evidence="3" type="ORF">BGX16_1699</name>
</gene>
<keyword evidence="3" id="KW-0255">Endonuclease</keyword>
<proteinExistence type="predicted"/>
<dbReference type="Pfam" id="PF06250">
    <property type="entry name" value="YhcG_C"/>
    <property type="match status" value="1"/>
</dbReference>